<dbReference type="PANTHER" id="PTHR43081:SF20">
    <property type="entry name" value="TWO-COMPONENT RESPONSE REGULATOR"/>
    <property type="match status" value="1"/>
</dbReference>
<dbReference type="SMART" id="SM00044">
    <property type="entry name" value="CYCc"/>
    <property type="match status" value="1"/>
</dbReference>
<dbReference type="SUPFAM" id="SSF55073">
    <property type="entry name" value="Nucleotide cyclase"/>
    <property type="match status" value="1"/>
</dbReference>
<feature type="transmembrane region" description="Helical" evidence="1">
    <location>
        <begin position="6"/>
        <end position="25"/>
    </location>
</feature>
<organism evidence="3 4">
    <name type="scientific">Roseibium album</name>
    <dbReference type="NCBI Taxonomy" id="311410"/>
    <lineage>
        <taxon>Bacteria</taxon>
        <taxon>Pseudomonadati</taxon>
        <taxon>Pseudomonadota</taxon>
        <taxon>Alphaproteobacteria</taxon>
        <taxon>Hyphomicrobiales</taxon>
        <taxon>Stappiaceae</taxon>
        <taxon>Roseibium</taxon>
    </lineage>
</organism>
<dbReference type="OrthoDB" id="341967at2"/>
<dbReference type="Gene3D" id="3.30.70.1230">
    <property type="entry name" value="Nucleotide cyclase"/>
    <property type="match status" value="1"/>
</dbReference>
<evidence type="ECO:0000313" key="4">
    <source>
        <dbReference type="Proteomes" id="UP000049983"/>
    </source>
</evidence>
<sequence>MKSSLPGWITAIALIIGLAWTGFLARGHLAGKASVIDRFETVLLDLRITIRGERTAPEEITIIAIDDRTVSKAGQYPLSRNRLADLIGKIRDAGAKTLAVDILLSGGPENSDIVPLAKSLGSIPAVIAAAGLVDETRSSVSAVPVISKVLLPASEIGETASIGLANIVTDSGGTPRHIPLLFLTETGLQPSFSLKAMELFLTAAPNVTETGIRLGDRVQELDMGWHLALNYYGPRGTITTVSAERLLEGERIDLANRIAVLGVTATAVGDRFGTPFDPVLPGVEVQATGIANLLDGSALSRNENTRLADSAAAFAVTLIGLAAVAFLPLAPASIIYLAMLAGWVAITFFLFGQGQWLSGALPFAASLPPVIALIVTRQIFDRFQSNKLMQAQEALSRFQSPRLAKRVAEDPDFLMVPKEQEAAMLFVDLSGYTTLSEQLGPARTRDFLKSFHTIVVDVANKTGGIVLDFMGDGAMLGFGIPETSENDPANAALCAFLLHNGIGVWLSETGMSTRISRVRVGAHYGQVVLSRLGHDRQQQITTTGDCVNVASRLLEVAKDLDASVVISKDLLDATSFVSDDTVIPPRIETVTIRGRQQELQVGLWRSDECPTTSIENGNVPLPLVFSQARSDNVLPRKS</sequence>
<dbReference type="AlphaFoldDB" id="A0A0M7A4D5"/>
<dbReference type="InterPro" id="IPR001054">
    <property type="entry name" value="A/G_cyclase"/>
</dbReference>
<dbReference type="RefSeq" id="WP_082442591.1">
    <property type="nucleotide sequence ID" value="NZ_CXWA01000015.1"/>
</dbReference>
<evidence type="ECO:0000313" key="3">
    <source>
        <dbReference type="EMBL" id="CTQ69487.1"/>
    </source>
</evidence>
<feature type="domain" description="Guanylate cyclase" evidence="2">
    <location>
        <begin position="423"/>
        <end position="554"/>
    </location>
</feature>
<dbReference type="InterPro" id="IPR029787">
    <property type="entry name" value="Nucleotide_cyclase"/>
</dbReference>
<dbReference type="PROSITE" id="PS50125">
    <property type="entry name" value="GUANYLATE_CYCLASE_2"/>
    <property type="match status" value="1"/>
</dbReference>
<feature type="transmembrane region" description="Helical" evidence="1">
    <location>
        <begin position="359"/>
        <end position="380"/>
    </location>
</feature>
<keyword evidence="4" id="KW-1185">Reference proteome</keyword>
<name>A0A0M7A4D5_9HYPH</name>
<dbReference type="EMBL" id="CXWC01000006">
    <property type="protein sequence ID" value="CTQ69487.1"/>
    <property type="molecule type" value="Genomic_DNA"/>
</dbReference>
<dbReference type="SMART" id="SM01080">
    <property type="entry name" value="CHASE2"/>
    <property type="match status" value="1"/>
</dbReference>
<dbReference type="GO" id="GO:0035556">
    <property type="term" value="P:intracellular signal transduction"/>
    <property type="evidence" value="ECO:0007669"/>
    <property type="project" value="InterPro"/>
</dbReference>
<dbReference type="STRING" id="311410.LA5095_05930"/>
<feature type="transmembrane region" description="Helical" evidence="1">
    <location>
        <begin position="333"/>
        <end position="352"/>
    </location>
</feature>
<dbReference type="GO" id="GO:0006171">
    <property type="term" value="P:cAMP biosynthetic process"/>
    <property type="evidence" value="ECO:0007669"/>
    <property type="project" value="TreeGrafter"/>
</dbReference>
<keyword evidence="3" id="KW-0456">Lyase</keyword>
<evidence type="ECO:0000256" key="1">
    <source>
        <dbReference type="SAM" id="Phobius"/>
    </source>
</evidence>
<dbReference type="Proteomes" id="UP000049983">
    <property type="component" value="Unassembled WGS sequence"/>
</dbReference>
<keyword evidence="1" id="KW-1133">Transmembrane helix</keyword>
<evidence type="ECO:0000259" key="2">
    <source>
        <dbReference type="PROSITE" id="PS50125"/>
    </source>
</evidence>
<keyword evidence="1" id="KW-0812">Transmembrane</keyword>
<dbReference type="GO" id="GO:0004016">
    <property type="term" value="F:adenylate cyclase activity"/>
    <property type="evidence" value="ECO:0007669"/>
    <property type="project" value="UniProtKB-EC"/>
</dbReference>
<reference evidence="4" key="1">
    <citation type="submission" date="2015-07" db="EMBL/GenBank/DDBJ databases">
        <authorList>
            <person name="Rodrigo-Torres Lidia"/>
            <person name="Arahal R.David."/>
        </authorList>
    </citation>
    <scope>NUCLEOTIDE SEQUENCE [LARGE SCALE GENOMIC DNA]</scope>
    <source>
        <strain evidence="4">CECT 5096</strain>
    </source>
</reference>
<dbReference type="Pfam" id="PF05226">
    <property type="entry name" value="CHASE2"/>
    <property type="match status" value="1"/>
</dbReference>
<dbReference type="GeneID" id="97669549"/>
<feature type="transmembrane region" description="Helical" evidence="1">
    <location>
        <begin position="307"/>
        <end position="327"/>
    </location>
</feature>
<proteinExistence type="predicted"/>
<dbReference type="InterPro" id="IPR007890">
    <property type="entry name" value="CHASE2"/>
</dbReference>
<protein>
    <submittedName>
        <fullName evidence="3">Adenylate cyclase 1</fullName>
        <ecNumber evidence="3">4.6.1.1</ecNumber>
    </submittedName>
</protein>
<dbReference type="EC" id="4.6.1.1" evidence="3"/>
<accession>A0A0M7A4D5</accession>
<dbReference type="PANTHER" id="PTHR43081">
    <property type="entry name" value="ADENYLATE CYCLASE, TERMINAL-DIFFERENTIATION SPECIFIC-RELATED"/>
    <property type="match status" value="1"/>
</dbReference>
<keyword evidence="1" id="KW-0472">Membrane</keyword>
<dbReference type="Pfam" id="PF00211">
    <property type="entry name" value="Guanylate_cyc"/>
    <property type="match status" value="1"/>
</dbReference>
<dbReference type="InterPro" id="IPR050697">
    <property type="entry name" value="Adenylyl/Guanylyl_Cyclase_3/4"/>
</dbReference>
<gene>
    <name evidence="3" type="primary">cyaA_9</name>
    <name evidence="3" type="ORF">LA5096_02156</name>
</gene>
<dbReference type="CDD" id="cd07302">
    <property type="entry name" value="CHD"/>
    <property type="match status" value="1"/>
</dbReference>